<accession>A0AAE6KQI0</accession>
<keyword evidence="1" id="KW-0175">Coiled coil</keyword>
<evidence type="ECO:0000256" key="1">
    <source>
        <dbReference type="SAM" id="Coils"/>
    </source>
</evidence>
<dbReference type="RefSeq" id="WP_140797228.1">
    <property type="nucleotide sequence ID" value="NZ_CP017169.1"/>
</dbReference>
<dbReference type="EMBL" id="CP017174">
    <property type="protein sequence ID" value="QDE66247.1"/>
    <property type="molecule type" value="Genomic_DNA"/>
</dbReference>
<dbReference type="AlphaFoldDB" id="A0AAE6KQI0"/>
<protein>
    <submittedName>
        <fullName evidence="2">TetR family transcriptional regulator</fullName>
    </submittedName>
</protein>
<evidence type="ECO:0000313" key="2">
    <source>
        <dbReference type="EMBL" id="QDE66247.1"/>
    </source>
</evidence>
<dbReference type="Gene3D" id="1.25.40.10">
    <property type="entry name" value="Tetratricopeptide repeat domain"/>
    <property type="match status" value="1"/>
</dbReference>
<name>A0AAE6KQI0_MYXXA</name>
<evidence type="ECO:0000313" key="3">
    <source>
        <dbReference type="Proteomes" id="UP000320179"/>
    </source>
</evidence>
<reference evidence="2 3" key="1">
    <citation type="journal article" date="2019" name="Science">
        <title>Social genes are selection hotspots in kin groups of a soil microbe.</title>
        <authorList>
            <person name="Wielgoss S."/>
            <person name="Wolfensberger R."/>
            <person name="Sun L."/>
            <person name="Fiegna F."/>
            <person name="Velicer G.J."/>
        </authorList>
    </citation>
    <scope>NUCLEOTIDE SEQUENCE [LARGE SCALE GENOMIC DNA]</scope>
    <source>
        <strain evidence="2 3">MC3.5.9c15</strain>
    </source>
</reference>
<proteinExistence type="predicted"/>
<dbReference type="NCBIfam" id="NF040658">
    <property type="entry name" value="Myxo_OME_TraC"/>
    <property type="match status" value="1"/>
</dbReference>
<feature type="coiled-coil region" evidence="1">
    <location>
        <begin position="339"/>
        <end position="405"/>
    </location>
</feature>
<dbReference type="SUPFAM" id="SSF48452">
    <property type="entry name" value="TPR-like"/>
    <property type="match status" value="1"/>
</dbReference>
<gene>
    <name evidence="2" type="ORF">BHS09_04135</name>
</gene>
<sequence length="630" mass="68571">MPAGMGGGQEDVRSLHPVGAFLEDAGVNASARPPRPPPSSSHPWLGALALALVLALSGCSAFSRAVKEGDAASQEQKWAEAEAAYLRALAADPEASEVKVKLGKVRQAWSEVVLEDARAVHASGDLDAAMKRLVRALELNADNASARELLGATLDARVAAGNVALKAERLQDARTEFDAVLSVAPDHAAAKRGVDGVQVAWARRWFGTGEGLEKAGKLGNALVAYVRADQERVGATAARERAEAVRQKLRDEVAFLVVASPVEDRAGAPDVAQRLAAGRLAAMLPTQLPLRVVTEAPAGREGVTLDLSLERVLPLQVVEESQRTQRYLAGNRSVPNPRRGGFETQLLKAERTLEDVERKQAAALREYLRMQAELSMVRVAAERCRERERRQCREALQDCGEAAREVSGPGQFPSECNPSRCDNKACVAEEVLLVAKAAASLQKEKALEEALDKSEGQRTQVQRHRDTTFREPITVEEPMYSDFVFDVQLHRLTVTASVTAVMRDLIKEQQVPAPNTQDYAVMHEDMAHKGYDRYGVLADPVQLRNELELRVEVGDKAVSDVARRVKERFDAYRGKRVADARRGMVRPGAEDVVETAVRALLLTADAPPQDILQPLGRARGLNRPESLVGL</sequence>
<dbReference type="Proteomes" id="UP000320179">
    <property type="component" value="Chromosome"/>
</dbReference>
<organism evidence="2 3">
    <name type="scientific">Myxococcus xanthus</name>
    <dbReference type="NCBI Taxonomy" id="34"/>
    <lineage>
        <taxon>Bacteria</taxon>
        <taxon>Pseudomonadati</taxon>
        <taxon>Myxococcota</taxon>
        <taxon>Myxococcia</taxon>
        <taxon>Myxococcales</taxon>
        <taxon>Cystobacterineae</taxon>
        <taxon>Myxococcaceae</taxon>
        <taxon>Myxococcus</taxon>
    </lineage>
</organism>
<dbReference type="InterPro" id="IPR011990">
    <property type="entry name" value="TPR-like_helical_dom_sf"/>
</dbReference>